<dbReference type="EMBL" id="JBIHSE010000004">
    <property type="protein sequence ID" value="MFH0274907.1"/>
    <property type="molecule type" value="Genomic_DNA"/>
</dbReference>
<keyword evidence="1" id="KW-0472">Membrane</keyword>
<evidence type="ECO:0000256" key="1">
    <source>
        <dbReference type="SAM" id="Phobius"/>
    </source>
</evidence>
<name>A0ABW7JF78_9VIBR</name>
<feature type="transmembrane region" description="Helical" evidence="1">
    <location>
        <begin position="12"/>
        <end position="28"/>
    </location>
</feature>
<organism evidence="2 3">
    <name type="scientific">Vibrio jasicida</name>
    <dbReference type="NCBI Taxonomy" id="766224"/>
    <lineage>
        <taxon>Bacteria</taxon>
        <taxon>Pseudomonadati</taxon>
        <taxon>Pseudomonadota</taxon>
        <taxon>Gammaproteobacteria</taxon>
        <taxon>Vibrionales</taxon>
        <taxon>Vibrionaceae</taxon>
        <taxon>Vibrio</taxon>
    </lineage>
</organism>
<reference evidence="2 3" key="1">
    <citation type="submission" date="2024-10" db="EMBL/GenBank/DDBJ databases">
        <authorList>
            <person name="Yibar A."/>
            <person name="Saticioglu I.B."/>
            <person name="Duman M."/>
            <person name="Ajmi N."/>
            <person name="Gurler F."/>
            <person name="Ay H."/>
            <person name="Onuk E."/>
            <person name="Guler S."/>
            <person name="Romalde J.L."/>
        </authorList>
    </citation>
    <scope>NUCLEOTIDE SEQUENCE [LARGE SCALE GENOMIC DNA]</scope>
    <source>
        <strain evidence="2 3">1-TCBS-A</strain>
    </source>
</reference>
<dbReference type="RefSeq" id="WP_394633210.1">
    <property type="nucleotide sequence ID" value="NZ_JBIHSE010000004.1"/>
</dbReference>
<dbReference type="Proteomes" id="UP001607221">
    <property type="component" value="Unassembled WGS sequence"/>
</dbReference>
<feature type="transmembrane region" description="Helical" evidence="1">
    <location>
        <begin position="66"/>
        <end position="88"/>
    </location>
</feature>
<keyword evidence="3" id="KW-1185">Reference proteome</keyword>
<gene>
    <name evidence="2" type="ORF">ACGRHZ_26900</name>
</gene>
<evidence type="ECO:0000313" key="2">
    <source>
        <dbReference type="EMBL" id="MFH0274907.1"/>
    </source>
</evidence>
<feature type="transmembrane region" description="Helical" evidence="1">
    <location>
        <begin position="142"/>
        <end position="161"/>
    </location>
</feature>
<feature type="transmembrane region" description="Helical" evidence="1">
    <location>
        <begin position="108"/>
        <end position="130"/>
    </location>
</feature>
<keyword evidence="1" id="KW-1133">Transmembrane helix</keyword>
<evidence type="ECO:0000313" key="3">
    <source>
        <dbReference type="Proteomes" id="UP001607221"/>
    </source>
</evidence>
<proteinExistence type="predicted"/>
<feature type="transmembrane region" description="Helical" evidence="1">
    <location>
        <begin position="34"/>
        <end position="54"/>
    </location>
</feature>
<keyword evidence="1" id="KW-0812">Transmembrane</keyword>
<sequence>MHLAVKKGDHILLLIVSLWCVLVIGWVIDYTQEYQLIITQSLWCLWAIQTNLLLGHTAKASRLKWWYWLWLPVPFLVPASMFVVYAWSLVNMLASCVMLMRLLNSESFIKFQSIIFLVGYFFTEISWLAAIWGRDDIEVLPVLYAWYLMESMVLYGLTVRITKPRI</sequence>
<comment type="caution">
    <text evidence="2">The sequence shown here is derived from an EMBL/GenBank/DDBJ whole genome shotgun (WGS) entry which is preliminary data.</text>
</comment>
<accession>A0ABW7JF78</accession>
<protein>
    <submittedName>
        <fullName evidence="2">Uncharacterized protein</fullName>
    </submittedName>
</protein>